<dbReference type="InterPro" id="IPR033140">
    <property type="entry name" value="Lipase_GDXG_put_SER_AS"/>
</dbReference>
<gene>
    <name evidence="5" type="ORF">BCV69DRAFT_199690</name>
</gene>
<dbReference type="Pfam" id="PF07859">
    <property type="entry name" value="Abhydrolase_3"/>
    <property type="match status" value="1"/>
</dbReference>
<reference evidence="5 6" key="1">
    <citation type="journal article" date="2018" name="Mol. Biol. Evol.">
        <title>Broad Genomic Sampling Reveals a Smut Pathogenic Ancestry of the Fungal Clade Ustilaginomycotina.</title>
        <authorList>
            <person name="Kijpornyongpan T."/>
            <person name="Mondo S.J."/>
            <person name="Barry K."/>
            <person name="Sandor L."/>
            <person name="Lee J."/>
            <person name="Lipzen A."/>
            <person name="Pangilinan J."/>
            <person name="LaButti K."/>
            <person name="Hainaut M."/>
            <person name="Henrissat B."/>
            <person name="Grigoriev I.V."/>
            <person name="Spatafora J.W."/>
            <person name="Aime M.C."/>
        </authorList>
    </citation>
    <scope>NUCLEOTIDE SEQUENCE [LARGE SCALE GENOMIC DNA]</scope>
    <source>
        <strain evidence="5 6">MCA 4718</strain>
    </source>
</reference>
<dbReference type="AlphaFoldDB" id="A0A316U6E5"/>
<dbReference type="InterPro" id="IPR013094">
    <property type="entry name" value="AB_hydrolase_3"/>
</dbReference>
<evidence type="ECO:0000256" key="1">
    <source>
        <dbReference type="ARBA" id="ARBA00010515"/>
    </source>
</evidence>
<dbReference type="GeneID" id="37011401"/>
<feature type="active site" evidence="3">
    <location>
        <position position="163"/>
    </location>
</feature>
<dbReference type="PANTHER" id="PTHR48081:SF8">
    <property type="entry name" value="ALPHA_BETA HYDROLASE FOLD-3 DOMAIN-CONTAINING PROTEIN-RELATED"/>
    <property type="match status" value="1"/>
</dbReference>
<feature type="domain" description="Alpha/beta hydrolase fold-3" evidence="4">
    <location>
        <begin position="90"/>
        <end position="290"/>
    </location>
</feature>
<organism evidence="5 6">
    <name type="scientific">Pseudomicrostroma glucosiphilum</name>
    <dbReference type="NCBI Taxonomy" id="1684307"/>
    <lineage>
        <taxon>Eukaryota</taxon>
        <taxon>Fungi</taxon>
        <taxon>Dikarya</taxon>
        <taxon>Basidiomycota</taxon>
        <taxon>Ustilaginomycotina</taxon>
        <taxon>Exobasidiomycetes</taxon>
        <taxon>Microstromatales</taxon>
        <taxon>Microstromatales incertae sedis</taxon>
        <taxon>Pseudomicrostroma</taxon>
    </lineage>
</organism>
<dbReference type="PANTHER" id="PTHR48081">
    <property type="entry name" value="AB HYDROLASE SUPERFAMILY PROTEIN C4A8.06C"/>
    <property type="match status" value="1"/>
</dbReference>
<dbReference type="STRING" id="1684307.A0A316U6E5"/>
<dbReference type="Gene3D" id="3.40.50.1820">
    <property type="entry name" value="alpha/beta hydrolase"/>
    <property type="match status" value="1"/>
</dbReference>
<accession>A0A316U6E5</accession>
<dbReference type="GO" id="GO:0016787">
    <property type="term" value="F:hydrolase activity"/>
    <property type="evidence" value="ECO:0007669"/>
    <property type="project" value="UniProtKB-KW"/>
</dbReference>
<evidence type="ECO:0000313" key="5">
    <source>
        <dbReference type="EMBL" id="PWN20799.1"/>
    </source>
</evidence>
<dbReference type="RefSeq" id="XP_025347959.1">
    <property type="nucleotide sequence ID" value="XM_025489667.1"/>
</dbReference>
<evidence type="ECO:0000256" key="3">
    <source>
        <dbReference type="PROSITE-ProRule" id="PRU10038"/>
    </source>
</evidence>
<evidence type="ECO:0000259" key="4">
    <source>
        <dbReference type="Pfam" id="PF07859"/>
    </source>
</evidence>
<sequence>MFLFGGSGSPPTSSDDLSLGMRIAALYLKLKGKPMSNVQKYEANILGRTYPSPANIPGRMRKQYHLRDRTLAGHRVVTFGPKNRASRWHIVYYHGGAYVRDLVGPHWSIIKSLMEATGATVTVPLYPLAPECNNRAAFSFLAEVYGEILATTSSASVVFAGDSAGGGLALGHATEIRRMGLPLPARIILFSPWLDLTLADAAARDLESNDLMLTIDALRLCGKWWAADDDVLLPRLSPLYADLKELPPIDMFQGSGDILVIDARTFATKAREAGNCVYYSEVRGAFHVFMGATFTPEAKAVFAHIASSLPRAAASPVPGALSTSPTL</sequence>
<evidence type="ECO:0000313" key="6">
    <source>
        <dbReference type="Proteomes" id="UP000245942"/>
    </source>
</evidence>
<keyword evidence="6" id="KW-1185">Reference proteome</keyword>
<dbReference type="EMBL" id="KZ819327">
    <property type="protein sequence ID" value="PWN20799.1"/>
    <property type="molecule type" value="Genomic_DNA"/>
</dbReference>
<proteinExistence type="inferred from homology"/>
<evidence type="ECO:0000256" key="2">
    <source>
        <dbReference type="ARBA" id="ARBA00022801"/>
    </source>
</evidence>
<protein>
    <submittedName>
        <fullName evidence="5">Alpha/beta hydrolase domain-containing protein</fullName>
    </submittedName>
</protein>
<dbReference type="InterPro" id="IPR050300">
    <property type="entry name" value="GDXG_lipolytic_enzyme"/>
</dbReference>
<dbReference type="SUPFAM" id="SSF53474">
    <property type="entry name" value="alpha/beta-Hydrolases"/>
    <property type="match status" value="1"/>
</dbReference>
<keyword evidence="2 5" id="KW-0378">Hydrolase</keyword>
<name>A0A316U6E5_9BASI</name>
<dbReference type="Proteomes" id="UP000245942">
    <property type="component" value="Unassembled WGS sequence"/>
</dbReference>
<dbReference type="OrthoDB" id="2152029at2759"/>
<dbReference type="InterPro" id="IPR029058">
    <property type="entry name" value="AB_hydrolase_fold"/>
</dbReference>
<dbReference type="PROSITE" id="PS01174">
    <property type="entry name" value="LIPASE_GDXG_SER"/>
    <property type="match status" value="1"/>
</dbReference>
<comment type="similarity">
    <text evidence="1">Belongs to the 'GDXG' lipolytic enzyme family.</text>
</comment>